<dbReference type="Proteomes" id="UP001457282">
    <property type="component" value="Unassembled WGS sequence"/>
</dbReference>
<gene>
    <name evidence="1" type="ORF">M0R45_031017</name>
</gene>
<protein>
    <submittedName>
        <fullName evidence="1">Uncharacterized protein</fullName>
    </submittedName>
</protein>
<name>A0AAW1WF90_RUBAR</name>
<dbReference type="EMBL" id="JBEDUW010000006">
    <property type="protein sequence ID" value="KAK9922556.1"/>
    <property type="molecule type" value="Genomic_DNA"/>
</dbReference>
<evidence type="ECO:0000313" key="2">
    <source>
        <dbReference type="Proteomes" id="UP001457282"/>
    </source>
</evidence>
<evidence type="ECO:0000313" key="1">
    <source>
        <dbReference type="EMBL" id="KAK9922556.1"/>
    </source>
</evidence>
<keyword evidence="2" id="KW-1185">Reference proteome</keyword>
<sequence>MEEKRRGGFVHPPWGEENEEMNVVFIGRKRGQKGPAQIPSWSLRRVLSDTVGLVIWVDRWSVGPDISTTGRTKEVGLKP</sequence>
<proteinExistence type="predicted"/>
<accession>A0AAW1WF90</accession>
<comment type="caution">
    <text evidence="1">The sequence shown here is derived from an EMBL/GenBank/DDBJ whole genome shotgun (WGS) entry which is preliminary data.</text>
</comment>
<dbReference type="AlphaFoldDB" id="A0AAW1WF90"/>
<reference evidence="1 2" key="1">
    <citation type="journal article" date="2023" name="G3 (Bethesda)">
        <title>A chromosome-length genome assembly and annotation of blackberry (Rubus argutus, cv. 'Hillquist').</title>
        <authorList>
            <person name="Bruna T."/>
            <person name="Aryal R."/>
            <person name="Dudchenko O."/>
            <person name="Sargent D.J."/>
            <person name="Mead D."/>
            <person name="Buti M."/>
            <person name="Cavallini A."/>
            <person name="Hytonen T."/>
            <person name="Andres J."/>
            <person name="Pham M."/>
            <person name="Weisz D."/>
            <person name="Mascagni F."/>
            <person name="Usai G."/>
            <person name="Natali L."/>
            <person name="Bassil N."/>
            <person name="Fernandez G.E."/>
            <person name="Lomsadze A."/>
            <person name="Armour M."/>
            <person name="Olukolu B."/>
            <person name="Poorten T."/>
            <person name="Britton C."/>
            <person name="Davik J."/>
            <person name="Ashrafi H."/>
            <person name="Aiden E.L."/>
            <person name="Borodovsky M."/>
            <person name="Worthington M."/>
        </authorList>
    </citation>
    <scope>NUCLEOTIDE SEQUENCE [LARGE SCALE GENOMIC DNA]</scope>
    <source>
        <strain evidence="1">PI 553951</strain>
    </source>
</reference>
<organism evidence="1 2">
    <name type="scientific">Rubus argutus</name>
    <name type="common">Southern blackberry</name>
    <dbReference type="NCBI Taxonomy" id="59490"/>
    <lineage>
        <taxon>Eukaryota</taxon>
        <taxon>Viridiplantae</taxon>
        <taxon>Streptophyta</taxon>
        <taxon>Embryophyta</taxon>
        <taxon>Tracheophyta</taxon>
        <taxon>Spermatophyta</taxon>
        <taxon>Magnoliopsida</taxon>
        <taxon>eudicotyledons</taxon>
        <taxon>Gunneridae</taxon>
        <taxon>Pentapetalae</taxon>
        <taxon>rosids</taxon>
        <taxon>fabids</taxon>
        <taxon>Rosales</taxon>
        <taxon>Rosaceae</taxon>
        <taxon>Rosoideae</taxon>
        <taxon>Rosoideae incertae sedis</taxon>
        <taxon>Rubus</taxon>
    </lineage>
</organism>